<dbReference type="Proteomes" id="UP001431209">
    <property type="component" value="Unassembled WGS sequence"/>
</dbReference>
<name>A0AAW2ZD24_9EUKA</name>
<keyword evidence="2" id="KW-1185">Reference proteome</keyword>
<comment type="caution">
    <text evidence="1">The sequence shown here is derived from an EMBL/GenBank/DDBJ whole genome shotgun (WGS) entry which is preliminary data.</text>
</comment>
<reference evidence="1 2" key="1">
    <citation type="submission" date="2024-03" db="EMBL/GenBank/DDBJ databases">
        <title>The Acrasis kona genome and developmental transcriptomes reveal deep origins of eukaryotic multicellular pathways.</title>
        <authorList>
            <person name="Sheikh S."/>
            <person name="Fu C.-J."/>
            <person name="Brown M.W."/>
            <person name="Baldauf S.L."/>
        </authorList>
    </citation>
    <scope>NUCLEOTIDE SEQUENCE [LARGE SCALE GENOMIC DNA]</scope>
    <source>
        <strain evidence="1 2">ATCC MYA-3509</strain>
    </source>
</reference>
<accession>A0AAW2ZD24</accession>
<dbReference type="Gene3D" id="3.40.50.2000">
    <property type="entry name" value="Glycogen Phosphorylase B"/>
    <property type="match status" value="1"/>
</dbReference>
<gene>
    <name evidence="1" type="ORF">AKO1_012200</name>
</gene>
<evidence type="ECO:0000313" key="1">
    <source>
        <dbReference type="EMBL" id="KAL0487310.1"/>
    </source>
</evidence>
<sequence>MYHPLKHHSFMIDHVKPKSNHEYMQSPGIKPPSISDQSLVRTMSKIMNLKLGEFKNTRVVWDFGAGSCTGWFMEAVNFVTALENRVPLRIITGKHDMCEGLPGYLLSSLHRLIDRTFANITIFVTHKPPDRYPSFPYKGLVNIPGLPEYVIGRSMYESTSIPSNWNNHIDKVDRIWVPGHFLMDAFVNAGMSKSKVTFLPEPIDHYFYDPEIHKPLPLKHSSHFNFLSIFKWEPRKNAELMIEAFCREFENEPKVTLHLLTYLFNDYAAHDPDRIMEKVKSVSDRLDIKKLPKINIIADVIPTQDMPRIYKSADAFVLPSRGEGWGMPYMEAMTMGLPTIAPAWGGQMEFMNANNSYLIHYTLKNVNDYDQDENAEKWAEADLNDLRKKMRYVFNHKKEAKKVGAEARKSIVSRFSQKALVDMVLSEFRKVKQIIKDKSFVRVQDKKPKVIDSKVADVKDEFRKVMEKNGLVENASQDEYENFLLGMDEEKLGDLFNSVQINSGIVEKKTSKQVTTTAPPKKQIAIKINL</sequence>
<evidence type="ECO:0000313" key="2">
    <source>
        <dbReference type="Proteomes" id="UP001431209"/>
    </source>
</evidence>
<dbReference type="EMBL" id="JAOPGA020001330">
    <property type="protein sequence ID" value="KAL0487310.1"/>
    <property type="molecule type" value="Genomic_DNA"/>
</dbReference>
<dbReference type="SUPFAM" id="SSF53756">
    <property type="entry name" value="UDP-Glycosyltransferase/glycogen phosphorylase"/>
    <property type="match status" value="1"/>
</dbReference>
<dbReference type="Pfam" id="PF13692">
    <property type="entry name" value="Glyco_trans_1_4"/>
    <property type="match status" value="1"/>
</dbReference>
<dbReference type="PANTHER" id="PTHR46656:SF3">
    <property type="entry name" value="PUTATIVE-RELATED"/>
    <property type="match status" value="1"/>
</dbReference>
<organism evidence="1 2">
    <name type="scientific">Acrasis kona</name>
    <dbReference type="NCBI Taxonomy" id="1008807"/>
    <lineage>
        <taxon>Eukaryota</taxon>
        <taxon>Discoba</taxon>
        <taxon>Heterolobosea</taxon>
        <taxon>Tetramitia</taxon>
        <taxon>Eutetramitia</taxon>
        <taxon>Acrasidae</taxon>
        <taxon>Acrasis</taxon>
    </lineage>
</organism>
<dbReference type="AlphaFoldDB" id="A0AAW2ZD24"/>
<dbReference type="PANTHER" id="PTHR46656">
    <property type="entry name" value="PUTATIVE-RELATED"/>
    <property type="match status" value="1"/>
</dbReference>
<proteinExistence type="predicted"/>
<protein>
    <submittedName>
        <fullName evidence="1">Mannosylfructose- phosphate synthase</fullName>
    </submittedName>
</protein>